<accession>A0ABY6FQV4</accession>
<proteinExistence type="predicted"/>
<sequence>MPLTSHKLHVLPEIRAAVERRIIEHQSEGRETAAPEGFTLELEENSVKEFLTDLEFCGCWVGPTAEGPGWEITSYWSPVNGVYFYVDSEKDNGVPASEAGNIAAALGRFAELAESTAQSARTPSQRLVRIAGDSND</sequence>
<name>A0ABY6FQV4_9MICC</name>
<evidence type="ECO:0000313" key="2">
    <source>
        <dbReference type="Proteomes" id="UP001063368"/>
    </source>
</evidence>
<keyword evidence="2" id="KW-1185">Reference proteome</keyword>
<dbReference type="EMBL" id="CP106856">
    <property type="protein sequence ID" value="UYB35490.1"/>
    <property type="molecule type" value="Genomic_DNA"/>
</dbReference>
<dbReference type="RefSeq" id="WP_263127490.1">
    <property type="nucleotide sequence ID" value="NZ_CP106856.1"/>
</dbReference>
<gene>
    <name evidence="1" type="ORF">N9A08_12770</name>
</gene>
<reference evidence="1" key="1">
    <citation type="submission" date="2022-09" db="EMBL/GenBank/DDBJ databases">
        <authorList>
            <person name="Li D."/>
            <person name="Cheng J."/>
            <person name="Li Y."/>
        </authorList>
    </citation>
    <scope>NUCLEOTIDE SEQUENCE</scope>
    <source>
        <strain evidence="1">DL</strain>
    </source>
</reference>
<organism evidence="1 2">
    <name type="scientific">Arthrobacter koreensis</name>
    <dbReference type="NCBI Taxonomy" id="199136"/>
    <lineage>
        <taxon>Bacteria</taxon>
        <taxon>Bacillati</taxon>
        <taxon>Actinomycetota</taxon>
        <taxon>Actinomycetes</taxon>
        <taxon>Micrococcales</taxon>
        <taxon>Micrococcaceae</taxon>
        <taxon>Arthrobacter</taxon>
    </lineage>
</organism>
<evidence type="ECO:0008006" key="3">
    <source>
        <dbReference type="Google" id="ProtNLM"/>
    </source>
</evidence>
<protein>
    <recommendedName>
        <fullName evidence="3">Immunity protein Imm1</fullName>
    </recommendedName>
</protein>
<dbReference type="Proteomes" id="UP001063368">
    <property type="component" value="Chromosome"/>
</dbReference>
<evidence type="ECO:0000313" key="1">
    <source>
        <dbReference type="EMBL" id="UYB35490.1"/>
    </source>
</evidence>